<dbReference type="Pfam" id="PF06240">
    <property type="entry name" value="COXG"/>
    <property type="match status" value="1"/>
</dbReference>
<protein>
    <submittedName>
        <fullName evidence="1">Carbon monoxide dehydrogenase</fullName>
    </submittedName>
</protein>
<dbReference type="PANTHER" id="PTHR38588">
    <property type="entry name" value="BLL0334 PROTEIN"/>
    <property type="match status" value="1"/>
</dbReference>
<dbReference type="AlphaFoldDB" id="A0A402A2E7"/>
<keyword evidence="2" id="KW-1185">Reference proteome</keyword>
<evidence type="ECO:0000313" key="1">
    <source>
        <dbReference type="EMBL" id="GCE13171.1"/>
    </source>
</evidence>
<gene>
    <name evidence="1" type="ORF">KTT_30300</name>
</gene>
<proteinExistence type="predicted"/>
<dbReference type="Gene3D" id="3.30.530.20">
    <property type="match status" value="1"/>
</dbReference>
<sequence length="164" mass="17509">MGMVADFLFDKHHEEGFSEMKLSGTHKFKGATCAQVFRTVLNPEVLKASIPGSNSVAYSSPTSLRVEISPSIPGLRGPYSVDINIVRAQEPNFLELQVARQGRGGSINATAQITLTAEADGTQLSYEGNADLDGTIAMLNNPLGQGAVKSGLNSFFNNIEKHIA</sequence>
<dbReference type="SUPFAM" id="SSF55961">
    <property type="entry name" value="Bet v1-like"/>
    <property type="match status" value="1"/>
</dbReference>
<dbReference type="InterPro" id="IPR023393">
    <property type="entry name" value="START-like_dom_sf"/>
</dbReference>
<organism evidence="1 2">
    <name type="scientific">Tengunoibacter tsumagoiensis</name>
    <dbReference type="NCBI Taxonomy" id="2014871"/>
    <lineage>
        <taxon>Bacteria</taxon>
        <taxon>Bacillati</taxon>
        <taxon>Chloroflexota</taxon>
        <taxon>Ktedonobacteria</taxon>
        <taxon>Ktedonobacterales</taxon>
        <taxon>Dictyobacteraceae</taxon>
        <taxon>Tengunoibacter</taxon>
    </lineage>
</organism>
<dbReference type="InterPro" id="IPR010419">
    <property type="entry name" value="CO_DH_gsu"/>
</dbReference>
<dbReference type="OrthoDB" id="9787428at2"/>
<comment type="caution">
    <text evidence="1">The sequence shown here is derived from an EMBL/GenBank/DDBJ whole genome shotgun (WGS) entry which is preliminary data.</text>
</comment>
<name>A0A402A2E7_9CHLR</name>
<accession>A0A402A2E7</accession>
<dbReference type="PANTHER" id="PTHR38588:SF1">
    <property type="entry name" value="BLL0334 PROTEIN"/>
    <property type="match status" value="1"/>
</dbReference>
<dbReference type="Proteomes" id="UP000287352">
    <property type="component" value="Unassembled WGS sequence"/>
</dbReference>
<dbReference type="EMBL" id="BIFR01000001">
    <property type="protein sequence ID" value="GCE13171.1"/>
    <property type="molecule type" value="Genomic_DNA"/>
</dbReference>
<evidence type="ECO:0000313" key="2">
    <source>
        <dbReference type="Proteomes" id="UP000287352"/>
    </source>
</evidence>
<reference evidence="2" key="1">
    <citation type="submission" date="2018-12" db="EMBL/GenBank/DDBJ databases">
        <title>Tengunoibacter tsumagoiensis gen. nov., sp. nov., Dictyobacter kobayashii sp. nov., D. alpinus sp. nov., and D. joshuensis sp. nov. and description of Dictyobacteraceae fam. nov. within the order Ktedonobacterales isolated from Tengu-no-mugimeshi.</title>
        <authorList>
            <person name="Wang C.M."/>
            <person name="Zheng Y."/>
            <person name="Sakai Y."/>
            <person name="Toyoda A."/>
            <person name="Minakuchi Y."/>
            <person name="Abe K."/>
            <person name="Yokota A."/>
            <person name="Yabe S."/>
        </authorList>
    </citation>
    <scope>NUCLEOTIDE SEQUENCE [LARGE SCALE GENOMIC DNA]</scope>
    <source>
        <strain evidence="2">Uno3</strain>
    </source>
</reference>